<dbReference type="KEGG" id="tps:THAPSDRAFT_22312"/>
<dbReference type="InParanoid" id="B8BZM3"/>
<feature type="coiled-coil region" evidence="2">
    <location>
        <begin position="11"/>
        <end position="70"/>
    </location>
</feature>
<dbReference type="GO" id="GO:0035253">
    <property type="term" value="C:ciliary rootlet"/>
    <property type="evidence" value="ECO:0000318"/>
    <property type="project" value="GO_Central"/>
</dbReference>
<feature type="compositionally biased region" description="Basic and acidic residues" evidence="3">
    <location>
        <begin position="245"/>
        <end position="259"/>
    </location>
</feature>
<dbReference type="OMA" id="VIQEWKS"/>
<accession>B8BZM3</accession>
<dbReference type="GeneID" id="7448807"/>
<dbReference type="PANTHER" id="PTHR46518:SF1">
    <property type="entry name" value="OUTER DYNEIN ARM-DOCKING COMPLEX SUBUNIT 3"/>
    <property type="match status" value="1"/>
</dbReference>
<dbReference type="EMBL" id="CM000641">
    <property type="protein sequence ID" value="EED93377.1"/>
    <property type="molecule type" value="Genomic_DNA"/>
</dbReference>
<proteinExistence type="predicted"/>
<dbReference type="GO" id="GO:0036064">
    <property type="term" value="C:ciliary basal body"/>
    <property type="evidence" value="ECO:0000318"/>
    <property type="project" value="GO_Central"/>
</dbReference>
<dbReference type="PaxDb" id="35128-Thaps22312"/>
<feature type="coiled-coil region" evidence="2">
    <location>
        <begin position="138"/>
        <end position="200"/>
    </location>
</feature>
<keyword evidence="1 2" id="KW-0175">Coiled coil</keyword>
<evidence type="ECO:0000256" key="1">
    <source>
        <dbReference type="ARBA" id="ARBA00023054"/>
    </source>
</evidence>
<dbReference type="Proteomes" id="UP000001449">
    <property type="component" value="Chromosome 4"/>
</dbReference>
<feature type="region of interest" description="Disordered" evidence="3">
    <location>
        <begin position="475"/>
        <end position="497"/>
    </location>
</feature>
<evidence type="ECO:0000313" key="6">
    <source>
        <dbReference type="Proteomes" id="UP000001449"/>
    </source>
</evidence>
<dbReference type="PANTHER" id="PTHR46518">
    <property type="entry name" value="COILED-COIL DOMAIN-CONTAINING PROTEIN 151"/>
    <property type="match status" value="1"/>
</dbReference>
<dbReference type="RefSeq" id="XP_002289840.1">
    <property type="nucleotide sequence ID" value="XM_002289804.1"/>
</dbReference>
<dbReference type="GO" id="GO:0097542">
    <property type="term" value="C:ciliary tip"/>
    <property type="evidence" value="ECO:0000318"/>
    <property type="project" value="GO_Central"/>
</dbReference>
<keyword evidence="6" id="KW-1185">Reference proteome</keyword>
<organism evidence="5 6">
    <name type="scientific">Thalassiosira pseudonana</name>
    <name type="common">Marine diatom</name>
    <name type="synonym">Cyclotella nana</name>
    <dbReference type="NCBI Taxonomy" id="35128"/>
    <lineage>
        <taxon>Eukaryota</taxon>
        <taxon>Sar</taxon>
        <taxon>Stramenopiles</taxon>
        <taxon>Ochrophyta</taxon>
        <taxon>Bacillariophyta</taxon>
        <taxon>Coscinodiscophyceae</taxon>
        <taxon>Thalassiosirophycidae</taxon>
        <taxon>Thalassiosirales</taxon>
        <taxon>Thalassiosiraceae</taxon>
        <taxon>Thalassiosira</taxon>
    </lineage>
</organism>
<feature type="region of interest" description="Disordered" evidence="3">
    <location>
        <begin position="238"/>
        <end position="274"/>
    </location>
</feature>
<dbReference type="STRING" id="35128.B8BZM3"/>
<name>B8BZM3_THAPS</name>
<dbReference type="GO" id="GO:0003341">
    <property type="term" value="P:cilium movement"/>
    <property type="evidence" value="ECO:0000318"/>
    <property type="project" value="GO_Central"/>
</dbReference>
<protein>
    <recommendedName>
        <fullName evidence="4">ODAD1 central coiled coil region domain-containing protein</fullName>
    </recommendedName>
</protein>
<evidence type="ECO:0000313" key="5">
    <source>
        <dbReference type="EMBL" id="EED93377.1"/>
    </source>
</evidence>
<dbReference type="GO" id="GO:0036158">
    <property type="term" value="P:outer dynein arm assembly"/>
    <property type="evidence" value="ECO:0000318"/>
    <property type="project" value="GO_Central"/>
</dbReference>
<dbReference type="HOGENOM" id="CLU_028782_0_0_1"/>
<dbReference type="eggNOG" id="ENOG502RUKH">
    <property type="taxonomic scope" value="Eukaryota"/>
</dbReference>
<evidence type="ECO:0000256" key="3">
    <source>
        <dbReference type="SAM" id="MobiDB-lite"/>
    </source>
</evidence>
<evidence type="ECO:0000256" key="2">
    <source>
        <dbReference type="SAM" id="Coils"/>
    </source>
</evidence>
<dbReference type="InterPro" id="IPR049258">
    <property type="entry name" value="ODAD1_CC"/>
</dbReference>
<dbReference type="AlphaFoldDB" id="B8BZM3"/>
<reference evidence="5 6" key="1">
    <citation type="journal article" date="2004" name="Science">
        <title>The genome of the diatom Thalassiosira pseudonana: ecology, evolution, and metabolism.</title>
        <authorList>
            <person name="Armbrust E.V."/>
            <person name="Berges J.A."/>
            <person name="Bowler C."/>
            <person name="Green B.R."/>
            <person name="Martinez D."/>
            <person name="Putnam N.H."/>
            <person name="Zhou S."/>
            <person name="Allen A.E."/>
            <person name="Apt K.E."/>
            <person name="Bechner M."/>
            <person name="Brzezinski M.A."/>
            <person name="Chaal B.K."/>
            <person name="Chiovitti A."/>
            <person name="Davis A.K."/>
            <person name="Demarest M.S."/>
            <person name="Detter J.C."/>
            <person name="Glavina T."/>
            <person name="Goodstein D."/>
            <person name="Hadi M.Z."/>
            <person name="Hellsten U."/>
            <person name="Hildebrand M."/>
            <person name="Jenkins B.D."/>
            <person name="Jurka J."/>
            <person name="Kapitonov V.V."/>
            <person name="Kroger N."/>
            <person name="Lau W.W."/>
            <person name="Lane T.W."/>
            <person name="Larimer F.W."/>
            <person name="Lippmeier J.C."/>
            <person name="Lucas S."/>
            <person name="Medina M."/>
            <person name="Montsant A."/>
            <person name="Obornik M."/>
            <person name="Parker M.S."/>
            <person name="Palenik B."/>
            <person name="Pazour G.J."/>
            <person name="Richardson P.M."/>
            <person name="Rynearson T.A."/>
            <person name="Saito M.A."/>
            <person name="Schwartz D.C."/>
            <person name="Thamatrakoln K."/>
            <person name="Valentin K."/>
            <person name="Vardi A."/>
            <person name="Wilkerson F.P."/>
            <person name="Rokhsar D.S."/>
        </authorList>
    </citation>
    <scope>NUCLEOTIDE SEQUENCE [LARGE SCALE GENOMIC DNA]</scope>
    <source>
        <strain evidence="5 6">CCMP1335</strain>
    </source>
</reference>
<dbReference type="InterPro" id="IPR033192">
    <property type="entry name" value="ODAD3"/>
</dbReference>
<sequence>MMVDRPPMFHHDVVDKQVEDLRDRMRLLQQDRRANIDLLEANKVTNENEIRSLKEENKKFRIRLSNLQKSAALDHDNNQDDVQNMKKLVLHKRNDYDAQKASIIKLSASLSKLKDEAKICRLEEKKPSHEDGPLARQIRLLENRLDKAMIQYNEAQGICSTYDHIVKRLREERVSFDNQLTALERTLQSKQRDYEELVLLSGDASHAREVAQQNLLQSKWAFEDYKTNRARDIRDRQRHVKTRRQMIEKQEKSDAERRRAVGASSEDGGDMSASSNSIYVPVQIGAQQQIAEQERTLSIYETAFRKIKDATGVSNVNEVIRKIVGQESTMDNLISLTTKNQSKIEEMAKLQESLTNDVEKIKYHASGSSKSSKAIDEHQEMLYSRSSHFVRIKSQFDRLALVMVSIQTGIEHIREKFVVLPTDEFDVGQPMIIEETLSDVIRSSGDVLVDVHSKTKENELQMDLQTQDTKFTELKRATSQSSNLQARRPMTSGVTEDRPFNQRITLPSAKEISVFDQDDGDESVFGVVDALEELSRDGVKKASSNIIATEERRKLRSNTGKDI</sequence>
<reference evidence="5 6" key="2">
    <citation type="journal article" date="2008" name="Nature">
        <title>The Phaeodactylum genome reveals the evolutionary history of diatom genomes.</title>
        <authorList>
            <person name="Bowler C."/>
            <person name="Allen A.E."/>
            <person name="Badger J.H."/>
            <person name="Grimwood J."/>
            <person name="Jabbari K."/>
            <person name="Kuo A."/>
            <person name="Maheswari U."/>
            <person name="Martens C."/>
            <person name="Maumus F."/>
            <person name="Otillar R.P."/>
            <person name="Rayko E."/>
            <person name="Salamov A."/>
            <person name="Vandepoele K."/>
            <person name="Beszteri B."/>
            <person name="Gruber A."/>
            <person name="Heijde M."/>
            <person name="Katinka M."/>
            <person name="Mock T."/>
            <person name="Valentin K."/>
            <person name="Verret F."/>
            <person name="Berges J.A."/>
            <person name="Brownlee C."/>
            <person name="Cadoret J.P."/>
            <person name="Chiovitti A."/>
            <person name="Choi C.J."/>
            <person name="Coesel S."/>
            <person name="De Martino A."/>
            <person name="Detter J.C."/>
            <person name="Durkin C."/>
            <person name="Falciatore A."/>
            <person name="Fournet J."/>
            <person name="Haruta M."/>
            <person name="Huysman M.J."/>
            <person name="Jenkins B.D."/>
            <person name="Jiroutova K."/>
            <person name="Jorgensen R.E."/>
            <person name="Joubert Y."/>
            <person name="Kaplan A."/>
            <person name="Kroger N."/>
            <person name="Kroth P.G."/>
            <person name="La Roche J."/>
            <person name="Lindquist E."/>
            <person name="Lommer M."/>
            <person name="Martin-Jezequel V."/>
            <person name="Lopez P.J."/>
            <person name="Lucas S."/>
            <person name="Mangogna M."/>
            <person name="McGinnis K."/>
            <person name="Medlin L.K."/>
            <person name="Montsant A."/>
            <person name="Oudot-Le Secq M.P."/>
            <person name="Napoli C."/>
            <person name="Obornik M."/>
            <person name="Parker M.S."/>
            <person name="Petit J.L."/>
            <person name="Porcel B.M."/>
            <person name="Poulsen N."/>
            <person name="Robison M."/>
            <person name="Rychlewski L."/>
            <person name="Rynearson T.A."/>
            <person name="Schmutz J."/>
            <person name="Shapiro H."/>
            <person name="Siaut M."/>
            <person name="Stanley M."/>
            <person name="Sussman M.R."/>
            <person name="Taylor A.R."/>
            <person name="Vardi A."/>
            <person name="von Dassow P."/>
            <person name="Vyverman W."/>
            <person name="Willis A."/>
            <person name="Wyrwicz L.S."/>
            <person name="Rokhsar D.S."/>
            <person name="Weissenbach J."/>
            <person name="Armbrust E.V."/>
            <person name="Green B.R."/>
            <person name="Van de Peer Y."/>
            <person name="Grigoriev I.V."/>
        </authorList>
    </citation>
    <scope>NUCLEOTIDE SEQUENCE [LARGE SCALE GENOMIC DNA]</scope>
    <source>
        <strain evidence="5 6">CCMP1335</strain>
    </source>
</reference>
<gene>
    <name evidence="5" type="ORF">THAPSDRAFT_22312</name>
</gene>
<evidence type="ECO:0000259" key="4">
    <source>
        <dbReference type="Pfam" id="PF21773"/>
    </source>
</evidence>
<dbReference type="Pfam" id="PF21773">
    <property type="entry name" value="ODAD1_CC"/>
    <property type="match status" value="1"/>
</dbReference>
<feature type="domain" description="ODAD1 central coiled coil region" evidence="4">
    <location>
        <begin position="136"/>
        <end position="416"/>
    </location>
</feature>